<accession>A0A0L6VRI3</accession>
<comment type="caution">
    <text evidence="1">The sequence shown here is derived from an EMBL/GenBank/DDBJ whole genome shotgun (WGS) entry which is preliminary data.</text>
</comment>
<protein>
    <submittedName>
        <fullName evidence="1">Uncharacterized protein</fullName>
    </submittedName>
</protein>
<gene>
    <name evidence="1" type="ORF">VP01_11616g1</name>
</gene>
<organism evidence="1 2">
    <name type="scientific">Puccinia sorghi</name>
    <dbReference type="NCBI Taxonomy" id="27349"/>
    <lineage>
        <taxon>Eukaryota</taxon>
        <taxon>Fungi</taxon>
        <taxon>Dikarya</taxon>
        <taxon>Basidiomycota</taxon>
        <taxon>Pucciniomycotina</taxon>
        <taxon>Pucciniomycetes</taxon>
        <taxon>Pucciniales</taxon>
        <taxon>Pucciniaceae</taxon>
        <taxon>Puccinia</taxon>
    </lineage>
</organism>
<reference evidence="1 2" key="1">
    <citation type="submission" date="2015-08" db="EMBL/GenBank/DDBJ databases">
        <title>Next Generation Sequencing and Analysis of the Genome of Puccinia sorghi L Schw, the Causal Agent of Maize Common Rust.</title>
        <authorList>
            <person name="Rochi L."/>
            <person name="Burguener G."/>
            <person name="Darino M."/>
            <person name="Turjanski A."/>
            <person name="Kreff E."/>
            <person name="Dieguez M.J."/>
            <person name="Sacco F."/>
        </authorList>
    </citation>
    <scope>NUCLEOTIDE SEQUENCE [LARGE SCALE GENOMIC DNA]</scope>
    <source>
        <strain evidence="1 2">RO10H11247</strain>
    </source>
</reference>
<dbReference type="STRING" id="27349.A0A0L6VRI3"/>
<keyword evidence="2" id="KW-1185">Reference proteome</keyword>
<dbReference type="EMBL" id="LAVV01001795">
    <property type="protein sequence ID" value="KNZ63306.1"/>
    <property type="molecule type" value="Genomic_DNA"/>
</dbReference>
<dbReference type="VEuPathDB" id="FungiDB:VP01_11616g1"/>
<dbReference type="OrthoDB" id="2518718at2759"/>
<dbReference type="Proteomes" id="UP000037035">
    <property type="component" value="Unassembled WGS sequence"/>
</dbReference>
<proteinExistence type="predicted"/>
<evidence type="ECO:0000313" key="2">
    <source>
        <dbReference type="Proteomes" id="UP000037035"/>
    </source>
</evidence>
<feature type="non-terminal residue" evidence="1">
    <location>
        <position position="1"/>
    </location>
</feature>
<dbReference type="AlphaFoldDB" id="A0A0L6VRI3"/>
<name>A0A0L6VRI3_9BASI</name>
<feature type="non-terminal residue" evidence="1">
    <location>
        <position position="117"/>
    </location>
</feature>
<evidence type="ECO:0000313" key="1">
    <source>
        <dbReference type="EMBL" id="KNZ63306.1"/>
    </source>
</evidence>
<sequence length="117" mass="13452">YLIIIEWLKIERNYDSCFGTWKAPAVGCPAKDEGSIQYLQRQAGICTINEKLESMCPHYHAMNELMHKLKTKWHHPLLSLLKMNLEAVTWKATDEDVVIPGVINKKAEKNLADETNK</sequence>